<protein>
    <submittedName>
        <fullName evidence="1">Type II toxin-antitoxin system PemK/MazF family toxin</fullName>
    </submittedName>
</protein>
<dbReference type="EMBL" id="JBHRYJ010000004">
    <property type="protein sequence ID" value="MFC3677182.1"/>
    <property type="molecule type" value="Genomic_DNA"/>
</dbReference>
<evidence type="ECO:0000313" key="2">
    <source>
        <dbReference type="Proteomes" id="UP001595711"/>
    </source>
</evidence>
<reference evidence="2" key="1">
    <citation type="journal article" date="2019" name="Int. J. Syst. Evol. Microbiol.">
        <title>The Global Catalogue of Microorganisms (GCM) 10K type strain sequencing project: providing services to taxonomists for standard genome sequencing and annotation.</title>
        <authorList>
            <consortium name="The Broad Institute Genomics Platform"/>
            <consortium name="The Broad Institute Genome Sequencing Center for Infectious Disease"/>
            <person name="Wu L."/>
            <person name="Ma J."/>
        </authorList>
    </citation>
    <scope>NUCLEOTIDE SEQUENCE [LARGE SCALE GENOMIC DNA]</scope>
    <source>
        <strain evidence="2">KCTC 42182</strain>
    </source>
</reference>
<comment type="caution">
    <text evidence="1">The sequence shown here is derived from an EMBL/GenBank/DDBJ whole genome shotgun (WGS) entry which is preliminary data.</text>
</comment>
<gene>
    <name evidence="1" type="ORF">ACFOOQ_16620</name>
</gene>
<accession>A0ABV7VJW3</accession>
<dbReference type="PANTHER" id="PTHR33988">
    <property type="entry name" value="ENDORIBONUCLEASE MAZF-RELATED"/>
    <property type="match status" value="1"/>
</dbReference>
<dbReference type="Proteomes" id="UP001595711">
    <property type="component" value="Unassembled WGS sequence"/>
</dbReference>
<dbReference type="InterPro" id="IPR011067">
    <property type="entry name" value="Plasmid_toxin/cell-grow_inhib"/>
</dbReference>
<dbReference type="InterPro" id="IPR003477">
    <property type="entry name" value="PemK-like"/>
</dbReference>
<sequence length="113" mass="12698">MVMADAPYIPDRGHLVWLDFDPRVGTEQSGHRPALVLSPLTYNKTGKMICCPLTTNPRPNWPFMVEITGGDKASFAIADQLRCVDWRHRGAVFLRRAEPAEVNRVRGLARALL</sequence>
<organism evidence="1 2">
    <name type="scientific">Ferrovibrio xuzhouensis</name>
    <dbReference type="NCBI Taxonomy" id="1576914"/>
    <lineage>
        <taxon>Bacteria</taxon>
        <taxon>Pseudomonadati</taxon>
        <taxon>Pseudomonadota</taxon>
        <taxon>Alphaproteobacteria</taxon>
        <taxon>Rhodospirillales</taxon>
        <taxon>Rhodospirillaceae</taxon>
        <taxon>Ferrovibrio</taxon>
    </lineage>
</organism>
<evidence type="ECO:0000313" key="1">
    <source>
        <dbReference type="EMBL" id="MFC3677182.1"/>
    </source>
</evidence>
<dbReference type="SUPFAM" id="SSF50118">
    <property type="entry name" value="Cell growth inhibitor/plasmid maintenance toxic component"/>
    <property type="match status" value="1"/>
</dbReference>
<dbReference type="Pfam" id="PF02452">
    <property type="entry name" value="PemK_toxin"/>
    <property type="match status" value="1"/>
</dbReference>
<dbReference type="RefSeq" id="WP_379728724.1">
    <property type="nucleotide sequence ID" value="NZ_JBHRYJ010000004.1"/>
</dbReference>
<dbReference type="PANTHER" id="PTHR33988:SF3">
    <property type="entry name" value="ENDORIBONUCLEASE TOXIN CHPB-RELATED"/>
    <property type="match status" value="1"/>
</dbReference>
<dbReference type="Gene3D" id="2.30.30.110">
    <property type="match status" value="1"/>
</dbReference>
<name>A0ABV7VJW3_9PROT</name>
<proteinExistence type="predicted"/>
<keyword evidence="2" id="KW-1185">Reference proteome</keyword>